<dbReference type="PANTHER" id="PTHR30349:SF77">
    <property type="entry name" value="TYROSINE RECOMBINASE XERC"/>
    <property type="match status" value="1"/>
</dbReference>
<evidence type="ECO:0000256" key="1">
    <source>
        <dbReference type="ARBA" id="ARBA00003283"/>
    </source>
</evidence>
<evidence type="ECO:0000256" key="3">
    <source>
        <dbReference type="ARBA" id="ARBA00008857"/>
    </source>
</evidence>
<evidence type="ECO:0000256" key="7">
    <source>
        <dbReference type="ARBA" id="ARBA00022908"/>
    </source>
</evidence>
<dbReference type="OrthoDB" id="9785687at2"/>
<accession>A0A2L2XJL7</accession>
<comment type="caution">
    <text evidence="14">The sequence shown here is derived from an EMBL/GenBank/DDBJ whole genome shotgun (WGS) entry which is preliminary data.</text>
</comment>
<evidence type="ECO:0000256" key="10">
    <source>
        <dbReference type="ARBA" id="ARBA00023306"/>
    </source>
</evidence>
<evidence type="ECO:0000313" key="15">
    <source>
        <dbReference type="Proteomes" id="UP000239549"/>
    </source>
</evidence>
<feature type="domain" description="Tyr recombinase" evidence="12">
    <location>
        <begin position="147"/>
        <end position="321"/>
    </location>
</feature>
<dbReference type="InterPro" id="IPR010998">
    <property type="entry name" value="Integrase_recombinase_N"/>
</dbReference>
<dbReference type="Pfam" id="PF02899">
    <property type="entry name" value="Phage_int_SAM_1"/>
    <property type="match status" value="1"/>
</dbReference>
<dbReference type="EMBL" id="BFAV01000127">
    <property type="protein sequence ID" value="GBF34121.1"/>
    <property type="molecule type" value="Genomic_DNA"/>
</dbReference>
<proteinExistence type="inferred from homology"/>
<dbReference type="PROSITE" id="PS51900">
    <property type="entry name" value="CB"/>
    <property type="match status" value="1"/>
</dbReference>
<dbReference type="AlphaFoldDB" id="A0A2L2XJL7"/>
<keyword evidence="10" id="KW-0131">Cell cycle</keyword>
<evidence type="ECO:0000256" key="2">
    <source>
        <dbReference type="ARBA" id="ARBA00004496"/>
    </source>
</evidence>
<dbReference type="InterPro" id="IPR004107">
    <property type="entry name" value="Integrase_SAM-like_N"/>
</dbReference>
<dbReference type="GO" id="GO:0007059">
    <property type="term" value="P:chromosome segregation"/>
    <property type="evidence" value="ECO:0007669"/>
    <property type="project" value="UniProtKB-KW"/>
</dbReference>
<reference evidence="15" key="1">
    <citation type="submission" date="2018-02" db="EMBL/GenBank/DDBJ databases">
        <title>Genome sequence of Desulfocucumis palustris strain NAW-5.</title>
        <authorList>
            <person name="Watanabe M."/>
            <person name="Kojima H."/>
            <person name="Fukui M."/>
        </authorList>
    </citation>
    <scope>NUCLEOTIDE SEQUENCE [LARGE SCALE GENOMIC DNA]</scope>
    <source>
        <strain evidence="15">NAW-5</strain>
    </source>
</reference>
<dbReference type="PANTHER" id="PTHR30349">
    <property type="entry name" value="PHAGE INTEGRASE-RELATED"/>
    <property type="match status" value="1"/>
</dbReference>
<dbReference type="GO" id="GO:0015074">
    <property type="term" value="P:DNA integration"/>
    <property type="evidence" value="ECO:0007669"/>
    <property type="project" value="UniProtKB-KW"/>
</dbReference>
<dbReference type="RefSeq" id="WP_104372420.1">
    <property type="nucleotide sequence ID" value="NZ_BFAV01000127.1"/>
</dbReference>
<dbReference type="GO" id="GO:0005737">
    <property type="term" value="C:cytoplasm"/>
    <property type="evidence" value="ECO:0007669"/>
    <property type="project" value="UniProtKB-SubCell"/>
</dbReference>
<dbReference type="Pfam" id="PF00589">
    <property type="entry name" value="Phage_integrase"/>
    <property type="match status" value="1"/>
</dbReference>
<evidence type="ECO:0000259" key="13">
    <source>
        <dbReference type="PROSITE" id="PS51900"/>
    </source>
</evidence>
<dbReference type="InterPro" id="IPR002104">
    <property type="entry name" value="Integrase_catalytic"/>
</dbReference>
<name>A0A2L2XJL7_9FIRM</name>
<dbReference type="NCBIfam" id="NF040815">
    <property type="entry name" value="recomb_XerA_Arch"/>
    <property type="match status" value="1"/>
</dbReference>
<keyword evidence="5" id="KW-0132">Cell division</keyword>
<keyword evidence="6" id="KW-0159">Chromosome partition</keyword>
<dbReference type="GO" id="GO:0051301">
    <property type="term" value="P:cell division"/>
    <property type="evidence" value="ECO:0007669"/>
    <property type="project" value="UniProtKB-KW"/>
</dbReference>
<dbReference type="GO" id="GO:0006310">
    <property type="term" value="P:DNA recombination"/>
    <property type="evidence" value="ECO:0007669"/>
    <property type="project" value="UniProtKB-KW"/>
</dbReference>
<keyword evidence="4" id="KW-0963">Cytoplasm</keyword>
<keyword evidence="9" id="KW-0233">DNA recombination</keyword>
<keyword evidence="15" id="KW-1185">Reference proteome</keyword>
<evidence type="ECO:0000256" key="6">
    <source>
        <dbReference type="ARBA" id="ARBA00022829"/>
    </source>
</evidence>
<organism evidence="14 15">
    <name type="scientific">Desulfocucumis palustris</name>
    <dbReference type="NCBI Taxonomy" id="1898651"/>
    <lineage>
        <taxon>Bacteria</taxon>
        <taxon>Bacillati</taxon>
        <taxon>Bacillota</taxon>
        <taxon>Clostridia</taxon>
        <taxon>Eubacteriales</taxon>
        <taxon>Desulfocucumaceae</taxon>
        <taxon>Desulfocucumis</taxon>
    </lineage>
</organism>
<dbReference type="InterPro" id="IPR050090">
    <property type="entry name" value="Tyrosine_recombinase_XerCD"/>
</dbReference>
<keyword evidence="7" id="KW-0229">DNA integration</keyword>
<evidence type="ECO:0000256" key="5">
    <source>
        <dbReference type="ARBA" id="ARBA00022618"/>
    </source>
</evidence>
<evidence type="ECO:0000256" key="9">
    <source>
        <dbReference type="ARBA" id="ARBA00023172"/>
    </source>
</evidence>
<feature type="domain" description="Core-binding (CB)" evidence="13">
    <location>
        <begin position="47"/>
        <end position="126"/>
    </location>
</feature>
<protein>
    <submittedName>
        <fullName evidence="14">Tyrosine recombinase XerC</fullName>
    </submittedName>
</protein>
<evidence type="ECO:0000256" key="8">
    <source>
        <dbReference type="ARBA" id="ARBA00023125"/>
    </source>
</evidence>
<evidence type="ECO:0000256" key="4">
    <source>
        <dbReference type="ARBA" id="ARBA00022490"/>
    </source>
</evidence>
<dbReference type="Gene3D" id="1.10.150.130">
    <property type="match status" value="1"/>
</dbReference>
<dbReference type="InterPro" id="IPR013762">
    <property type="entry name" value="Integrase-like_cat_sf"/>
</dbReference>
<comment type="similarity">
    <text evidence="3">Belongs to the 'phage' integrase family.</text>
</comment>
<dbReference type="GO" id="GO:0003677">
    <property type="term" value="F:DNA binding"/>
    <property type="evidence" value="ECO:0007669"/>
    <property type="project" value="UniProtKB-UniRule"/>
</dbReference>
<gene>
    <name evidence="14" type="ORF">DCCM_3233</name>
</gene>
<comment type="subcellular location">
    <subcellularLocation>
        <location evidence="2">Cytoplasm</location>
    </subcellularLocation>
</comment>
<dbReference type="Proteomes" id="UP000239549">
    <property type="component" value="Unassembled WGS sequence"/>
</dbReference>
<evidence type="ECO:0000259" key="12">
    <source>
        <dbReference type="PROSITE" id="PS51898"/>
    </source>
</evidence>
<dbReference type="PROSITE" id="PS51898">
    <property type="entry name" value="TYR_RECOMBINASE"/>
    <property type="match status" value="1"/>
</dbReference>
<dbReference type="InterPro" id="IPR044068">
    <property type="entry name" value="CB"/>
</dbReference>
<keyword evidence="8 11" id="KW-0238">DNA-binding</keyword>
<comment type="function">
    <text evidence="1">Site-specific tyrosine recombinase, which acts by catalyzing the cutting and rejoining of the recombining DNA molecules.</text>
</comment>
<sequence length="326" mass="37279">METVLNEVLGVINSINPAADLLEYRVKLAGVMARYEFKPIKLLSGHPDIAEKTKMFIAAKRLEGLSKLTLDGYALELKIFGSYVNKPIEAISTQDLRSFLGSFEHLKKSSLTRRLHVLRSFFGWLTDEEVIARDPSRKIKTPKPEKRLPKALTVEELEILRESCRTLRERALVESYYATGCRLSEIQQMNRQDIDWQDGEASVIGKGSVERIVYFSFKALYHLKKYINSRADAIPAIFITQRQPYRRLSKRGIQREIKIIAERAALSKNVHPHVFRHTLATLMLNHGADITTVQEILGHADPGTTQIYAKASNARKKEQYKKHHVI</sequence>
<dbReference type="SUPFAM" id="SSF56349">
    <property type="entry name" value="DNA breaking-rejoining enzymes"/>
    <property type="match status" value="1"/>
</dbReference>
<evidence type="ECO:0000313" key="14">
    <source>
        <dbReference type="EMBL" id="GBF34121.1"/>
    </source>
</evidence>
<evidence type="ECO:0000256" key="11">
    <source>
        <dbReference type="PROSITE-ProRule" id="PRU01248"/>
    </source>
</evidence>
<dbReference type="Gene3D" id="1.10.443.10">
    <property type="entry name" value="Intergrase catalytic core"/>
    <property type="match status" value="1"/>
</dbReference>
<dbReference type="InterPro" id="IPR011010">
    <property type="entry name" value="DNA_brk_join_enz"/>
</dbReference>